<keyword evidence="1" id="KW-0472">Membrane</keyword>
<reference evidence="2" key="1">
    <citation type="journal article" date="2017" name="Science">
        <title>Giant viruses with an expanded complement of translation system components.</title>
        <authorList>
            <person name="Schulz F."/>
            <person name="Yutin N."/>
            <person name="Ivanova N.N."/>
            <person name="Ortega D.R."/>
            <person name="Lee T.K."/>
            <person name="Vierheilig J."/>
            <person name="Daims H."/>
            <person name="Horn M."/>
            <person name="Wagner M."/>
            <person name="Jensen G.J."/>
            <person name="Kyrpides N.C."/>
            <person name="Koonin E.V."/>
            <person name="Woyke T."/>
        </authorList>
    </citation>
    <scope>NUCLEOTIDE SEQUENCE</scope>
    <source>
        <strain evidence="2">HKV1</strain>
    </source>
</reference>
<keyword evidence="1" id="KW-1133">Transmembrane helix</keyword>
<evidence type="ECO:0000313" key="2">
    <source>
        <dbReference type="EMBL" id="ARF10949.1"/>
    </source>
</evidence>
<gene>
    <name evidence="2" type="ORF">Hokovirus_3_222</name>
</gene>
<proteinExistence type="predicted"/>
<organism evidence="2">
    <name type="scientific">Hokovirus HKV1</name>
    <dbReference type="NCBI Taxonomy" id="1977638"/>
    <lineage>
        <taxon>Viruses</taxon>
        <taxon>Varidnaviria</taxon>
        <taxon>Bamfordvirae</taxon>
        <taxon>Nucleocytoviricota</taxon>
        <taxon>Megaviricetes</taxon>
        <taxon>Imitervirales</taxon>
        <taxon>Mimiviridae</taxon>
        <taxon>Klosneuvirinae</taxon>
        <taxon>Hokovirus</taxon>
    </lineage>
</organism>
<keyword evidence="1" id="KW-0812">Transmembrane</keyword>
<dbReference type="EMBL" id="KY684105">
    <property type="protein sequence ID" value="ARF10949.1"/>
    <property type="molecule type" value="Genomic_DNA"/>
</dbReference>
<name>A0A1V0SGV0_9VIRU</name>
<sequence>MNYILEICLLSVIVFVIILWLTIKTCNDDDDNYEHMDSVPKQAIPQPKDVSKFDLYRGHYQDLRGFTLPTRHAYSRYAGDGLYNVVSDTGVLRWSSDVDPRSYMSCDVTNCPNSRDDTFANDLCLNCN</sequence>
<evidence type="ECO:0000256" key="1">
    <source>
        <dbReference type="SAM" id="Phobius"/>
    </source>
</evidence>
<accession>A0A1V0SGV0</accession>
<feature type="transmembrane region" description="Helical" evidence="1">
    <location>
        <begin position="7"/>
        <end position="23"/>
    </location>
</feature>
<protein>
    <submittedName>
        <fullName evidence="2">Uncharacterized protein</fullName>
    </submittedName>
</protein>